<reference evidence="10 11" key="1">
    <citation type="submission" date="2023-10" db="EMBL/GenBank/DDBJ databases">
        <title>Screening of Alkalihalobacillus lindianensis BZ-TG-R113 and Its Alleviation of Salt Stress on Rapeseed Growth.</title>
        <authorList>
            <person name="Zhao B."/>
            <person name="Guo T."/>
        </authorList>
    </citation>
    <scope>NUCLEOTIDE SEQUENCE [LARGE SCALE GENOMIC DNA]</scope>
    <source>
        <strain evidence="10 11">BZ-TG-R113</strain>
    </source>
</reference>
<feature type="domain" description="Histidine kinase" evidence="9">
    <location>
        <begin position="10"/>
        <end position="80"/>
    </location>
</feature>
<dbReference type="PANTHER" id="PTHR45339:SF1">
    <property type="entry name" value="HYBRID SIGNAL TRANSDUCTION HISTIDINE KINASE J"/>
    <property type="match status" value="1"/>
</dbReference>
<name>A0ABU3XIC6_9BACI</name>
<proteinExistence type="predicted"/>
<evidence type="ECO:0000256" key="1">
    <source>
        <dbReference type="ARBA" id="ARBA00000085"/>
    </source>
</evidence>
<dbReference type="InterPro" id="IPR005467">
    <property type="entry name" value="His_kinase_dom"/>
</dbReference>
<evidence type="ECO:0000256" key="3">
    <source>
        <dbReference type="ARBA" id="ARBA00022553"/>
    </source>
</evidence>
<accession>A0ABU3XIC6</accession>
<gene>
    <name evidence="10" type="ORF">RYX56_24890</name>
</gene>
<dbReference type="GO" id="GO:0016301">
    <property type="term" value="F:kinase activity"/>
    <property type="evidence" value="ECO:0007669"/>
    <property type="project" value="UniProtKB-KW"/>
</dbReference>
<comment type="catalytic activity">
    <reaction evidence="1">
        <text>ATP + protein L-histidine = ADP + protein N-phospho-L-histidine.</text>
        <dbReference type="EC" id="2.7.13.3"/>
    </reaction>
</comment>
<evidence type="ECO:0000256" key="2">
    <source>
        <dbReference type="ARBA" id="ARBA00012438"/>
    </source>
</evidence>
<keyword evidence="7" id="KW-0067">ATP-binding</keyword>
<dbReference type="Proteomes" id="UP001287282">
    <property type="component" value="Unassembled WGS sequence"/>
</dbReference>
<organism evidence="10 11">
    <name type="scientific">Alkalihalophilus lindianensis</name>
    <dbReference type="NCBI Taxonomy" id="1630542"/>
    <lineage>
        <taxon>Bacteria</taxon>
        <taxon>Bacillati</taxon>
        <taxon>Bacillota</taxon>
        <taxon>Bacilli</taxon>
        <taxon>Bacillales</taxon>
        <taxon>Bacillaceae</taxon>
        <taxon>Alkalihalophilus</taxon>
    </lineage>
</organism>
<dbReference type="CDD" id="cd00082">
    <property type="entry name" value="HisKA"/>
    <property type="match status" value="1"/>
</dbReference>
<feature type="non-terminal residue" evidence="10">
    <location>
        <position position="1"/>
    </location>
</feature>
<keyword evidence="11" id="KW-1185">Reference proteome</keyword>
<keyword evidence="5" id="KW-0547">Nucleotide-binding</keyword>
<feature type="non-terminal residue" evidence="10">
    <location>
        <position position="80"/>
    </location>
</feature>
<evidence type="ECO:0000256" key="8">
    <source>
        <dbReference type="ARBA" id="ARBA00023012"/>
    </source>
</evidence>
<evidence type="ECO:0000313" key="10">
    <source>
        <dbReference type="EMBL" id="MDV2687590.1"/>
    </source>
</evidence>
<evidence type="ECO:0000256" key="4">
    <source>
        <dbReference type="ARBA" id="ARBA00022679"/>
    </source>
</evidence>
<sequence length="80" mass="8777">DRAKSEFLANMSHEIRTPMNGVLGMAELLAKTDLDTKQRTFTDIIVKSGNALLTIINDILDFSKIDAGQLKLDLAPFSLA</sequence>
<dbReference type="PROSITE" id="PS50109">
    <property type="entry name" value="HIS_KIN"/>
    <property type="match status" value="1"/>
</dbReference>
<keyword evidence="3" id="KW-0597">Phosphoprotein</keyword>
<dbReference type="EMBL" id="JAWJBA010000942">
    <property type="protein sequence ID" value="MDV2687590.1"/>
    <property type="molecule type" value="Genomic_DNA"/>
</dbReference>
<dbReference type="PANTHER" id="PTHR45339">
    <property type="entry name" value="HYBRID SIGNAL TRANSDUCTION HISTIDINE KINASE J"/>
    <property type="match status" value="1"/>
</dbReference>
<dbReference type="InterPro" id="IPR036097">
    <property type="entry name" value="HisK_dim/P_sf"/>
</dbReference>
<evidence type="ECO:0000313" key="11">
    <source>
        <dbReference type="Proteomes" id="UP001287282"/>
    </source>
</evidence>
<evidence type="ECO:0000256" key="7">
    <source>
        <dbReference type="ARBA" id="ARBA00022840"/>
    </source>
</evidence>
<keyword evidence="6 10" id="KW-0418">Kinase</keyword>
<evidence type="ECO:0000256" key="5">
    <source>
        <dbReference type="ARBA" id="ARBA00022741"/>
    </source>
</evidence>
<evidence type="ECO:0000256" key="6">
    <source>
        <dbReference type="ARBA" id="ARBA00022777"/>
    </source>
</evidence>
<dbReference type="EC" id="2.7.13.3" evidence="2"/>
<keyword evidence="4" id="KW-0808">Transferase</keyword>
<dbReference type="SUPFAM" id="SSF47384">
    <property type="entry name" value="Homodimeric domain of signal transducing histidine kinase"/>
    <property type="match status" value="1"/>
</dbReference>
<keyword evidence="8" id="KW-0902">Two-component regulatory system</keyword>
<evidence type="ECO:0000259" key="9">
    <source>
        <dbReference type="PROSITE" id="PS50109"/>
    </source>
</evidence>
<protein>
    <recommendedName>
        <fullName evidence="2">histidine kinase</fullName>
        <ecNumber evidence="2">2.7.13.3</ecNumber>
    </recommendedName>
</protein>
<comment type="caution">
    <text evidence="10">The sequence shown here is derived from an EMBL/GenBank/DDBJ whole genome shotgun (WGS) entry which is preliminary data.</text>
</comment>
<dbReference type="SMART" id="SM00388">
    <property type="entry name" value="HisKA"/>
    <property type="match status" value="1"/>
</dbReference>
<dbReference type="Gene3D" id="1.10.287.130">
    <property type="match status" value="1"/>
</dbReference>
<dbReference type="Pfam" id="PF00512">
    <property type="entry name" value="HisKA"/>
    <property type="match status" value="1"/>
</dbReference>
<dbReference type="InterPro" id="IPR003661">
    <property type="entry name" value="HisK_dim/P_dom"/>
</dbReference>